<reference evidence="3" key="1">
    <citation type="submission" date="2010-08" db="EMBL/GenBank/DDBJ databases">
        <authorList>
            <consortium name="Caenorhabditis japonica Sequencing Consortium"/>
            <person name="Wilson R.K."/>
        </authorList>
    </citation>
    <scope>NUCLEOTIDE SEQUENCE [LARGE SCALE GENOMIC DNA]</scope>
    <source>
        <strain evidence="3">DF5081</strain>
    </source>
</reference>
<dbReference type="EnsemblMetazoa" id="CJA32962.1">
    <property type="protein sequence ID" value="CJA32962.1"/>
    <property type="gene ID" value="WBGene00208809"/>
</dbReference>
<proteinExistence type="predicted"/>
<accession>A0A8R1EFE9</accession>
<evidence type="ECO:0000256" key="1">
    <source>
        <dbReference type="SAM" id="MobiDB-lite"/>
    </source>
</evidence>
<feature type="compositionally biased region" description="Acidic residues" evidence="1">
    <location>
        <begin position="47"/>
        <end position="57"/>
    </location>
</feature>
<organism evidence="2 3">
    <name type="scientific">Caenorhabditis japonica</name>
    <dbReference type="NCBI Taxonomy" id="281687"/>
    <lineage>
        <taxon>Eukaryota</taxon>
        <taxon>Metazoa</taxon>
        <taxon>Ecdysozoa</taxon>
        <taxon>Nematoda</taxon>
        <taxon>Chromadorea</taxon>
        <taxon>Rhabditida</taxon>
        <taxon>Rhabditina</taxon>
        <taxon>Rhabditomorpha</taxon>
        <taxon>Rhabditoidea</taxon>
        <taxon>Rhabditidae</taxon>
        <taxon>Peloderinae</taxon>
        <taxon>Caenorhabditis</taxon>
    </lineage>
</organism>
<feature type="compositionally biased region" description="Basic and acidic residues" evidence="1">
    <location>
        <begin position="1"/>
        <end position="46"/>
    </location>
</feature>
<protein>
    <submittedName>
        <fullName evidence="2">Uncharacterized protein</fullName>
    </submittedName>
</protein>
<sequence>MSRLEFEGQMRAESMEAEEAVEREVPMSTQDERNSPKIDEDDLLRSDDEEIDEDDAEAFEHEKEGE</sequence>
<evidence type="ECO:0000313" key="2">
    <source>
        <dbReference type="EnsemblMetazoa" id="CJA32962.1"/>
    </source>
</evidence>
<feature type="region of interest" description="Disordered" evidence="1">
    <location>
        <begin position="1"/>
        <end position="66"/>
    </location>
</feature>
<name>A0A8R1EFE9_CAEJA</name>
<dbReference type="AlphaFoldDB" id="A0A8R1EFE9"/>
<reference evidence="2" key="2">
    <citation type="submission" date="2022-06" db="UniProtKB">
        <authorList>
            <consortium name="EnsemblMetazoa"/>
        </authorList>
    </citation>
    <scope>IDENTIFICATION</scope>
    <source>
        <strain evidence="2">DF5081</strain>
    </source>
</reference>
<dbReference type="Proteomes" id="UP000005237">
    <property type="component" value="Unassembled WGS sequence"/>
</dbReference>
<keyword evidence="3" id="KW-1185">Reference proteome</keyword>
<evidence type="ECO:0000313" key="3">
    <source>
        <dbReference type="Proteomes" id="UP000005237"/>
    </source>
</evidence>